<feature type="transmembrane region" description="Helical" evidence="1">
    <location>
        <begin position="29"/>
        <end position="49"/>
    </location>
</feature>
<organism evidence="2">
    <name type="scientific">Satyrvirus sp</name>
    <dbReference type="NCBI Taxonomy" id="2487771"/>
    <lineage>
        <taxon>Viruses</taxon>
        <taxon>Varidnaviria</taxon>
        <taxon>Bamfordvirae</taxon>
        <taxon>Nucleocytoviricota</taxon>
        <taxon>Megaviricetes</taxon>
        <taxon>Imitervirales</taxon>
        <taxon>Mimiviridae</taxon>
        <taxon>Megamimivirinae</taxon>
    </lineage>
</organism>
<sequence length="58" mass="7092">MISIYKIDLLSHLEKIQVHKAIHRTIYSLFYTFHMAYGFLVLPSIRNFFKNHNHRKIF</sequence>
<evidence type="ECO:0000256" key="1">
    <source>
        <dbReference type="SAM" id="Phobius"/>
    </source>
</evidence>
<dbReference type="EMBL" id="MK072438">
    <property type="protein sequence ID" value="AYV85041.1"/>
    <property type="molecule type" value="Genomic_DNA"/>
</dbReference>
<keyword evidence="1" id="KW-0812">Transmembrane</keyword>
<proteinExistence type="predicted"/>
<protein>
    <submittedName>
        <fullName evidence="2">Uncharacterized protein</fullName>
    </submittedName>
</protein>
<name>A0A3G5AFI9_9VIRU</name>
<accession>A0A3G5AFI9</accession>
<gene>
    <name evidence="2" type="ORF">Satyrvirus2_52</name>
</gene>
<keyword evidence="1" id="KW-1133">Transmembrane helix</keyword>
<keyword evidence="1" id="KW-0472">Membrane</keyword>
<reference evidence="2" key="1">
    <citation type="submission" date="2018-10" db="EMBL/GenBank/DDBJ databases">
        <title>Hidden diversity of soil giant viruses.</title>
        <authorList>
            <person name="Schulz F."/>
            <person name="Alteio L."/>
            <person name="Goudeau D."/>
            <person name="Ryan E.M."/>
            <person name="Malmstrom R.R."/>
            <person name="Blanchard J."/>
            <person name="Woyke T."/>
        </authorList>
    </citation>
    <scope>NUCLEOTIDE SEQUENCE</scope>
    <source>
        <strain evidence="2">SAV1</strain>
    </source>
</reference>
<evidence type="ECO:0000313" key="2">
    <source>
        <dbReference type="EMBL" id="AYV85041.1"/>
    </source>
</evidence>